<evidence type="ECO:0000256" key="6">
    <source>
        <dbReference type="ARBA" id="ARBA00022777"/>
    </source>
</evidence>
<dbReference type="GeneID" id="114828561"/>
<dbReference type="Proteomes" id="UP000694867">
    <property type="component" value="Unplaced"/>
</dbReference>
<feature type="domain" description="Protein kinase" evidence="12">
    <location>
        <begin position="71"/>
        <end position="339"/>
    </location>
</feature>
<comment type="catalytic activity">
    <reaction evidence="10">
        <text>L-seryl-[protein] + ATP = O-phospho-L-seryl-[protein] + ADP + H(+)</text>
        <dbReference type="Rhea" id="RHEA:17989"/>
        <dbReference type="Rhea" id="RHEA-COMP:9863"/>
        <dbReference type="Rhea" id="RHEA-COMP:11604"/>
        <dbReference type="ChEBI" id="CHEBI:15378"/>
        <dbReference type="ChEBI" id="CHEBI:29999"/>
        <dbReference type="ChEBI" id="CHEBI:30616"/>
        <dbReference type="ChEBI" id="CHEBI:83421"/>
        <dbReference type="ChEBI" id="CHEBI:456216"/>
        <dbReference type="EC" id="2.7.11.1"/>
    </reaction>
</comment>
<proteinExistence type="predicted"/>
<keyword evidence="7" id="KW-0067">ATP-binding</keyword>
<dbReference type="Gene3D" id="3.30.200.20">
    <property type="entry name" value="Phosphorylase Kinase, domain 1"/>
    <property type="match status" value="1"/>
</dbReference>
<dbReference type="PANTHER" id="PTHR24356">
    <property type="entry name" value="SERINE/THREONINE-PROTEIN KINASE"/>
    <property type="match status" value="1"/>
</dbReference>
<evidence type="ECO:0000259" key="12">
    <source>
        <dbReference type="PROSITE" id="PS50011"/>
    </source>
</evidence>
<protein>
    <recommendedName>
        <fullName evidence="2">Serine/threonine-protein kinase greatwall</fullName>
        <ecNumber evidence="1">2.7.11.1</ecNumber>
    </recommendedName>
    <alternativeName>
        <fullName evidence="8">Microtubule-associated serine/threonine-protein kinase-like</fullName>
    </alternativeName>
</protein>
<dbReference type="PANTHER" id="PTHR24356:SF1">
    <property type="entry name" value="SERINE_THREONINE-PROTEIN KINASE GREATWALL"/>
    <property type="match status" value="1"/>
</dbReference>
<comment type="catalytic activity">
    <reaction evidence="9">
        <text>L-threonyl-[protein] + ATP = O-phospho-L-threonyl-[protein] + ADP + H(+)</text>
        <dbReference type="Rhea" id="RHEA:46608"/>
        <dbReference type="Rhea" id="RHEA-COMP:11060"/>
        <dbReference type="Rhea" id="RHEA-COMP:11605"/>
        <dbReference type="ChEBI" id="CHEBI:15378"/>
        <dbReference type="ChEBI" id="CHEBI:30013"/>
        <dbReference type="ChEBI" id="CHEBI:30616"/>
        <dbReference type="ChEBI" id="CHEBI:61977"/>
        <dbReference type="ChEBI" id="CHEBI:456216"/>
        <dbReference type="EC" id="2.7.11.1"/>
    </reaction>
</comment>
<sequence>MESLKPTDTLAAQTLTLDLEMIVQICNTMMEYYETYENLRPTSWTLVMDLLKPELKPREEVYYPQGKFKYFSVSSLLGVGGFGAVYKAYFGNILCCLKFVPPHMMPSMKHALADKQVASMINHPCLVKYFTTFMTNDAFVTCMEYIQGTDLTKLLKEAGYGLPSGLVRLIASQLGLAVQHLHFKGFIHRDIKPDNIMILCGGRIKLIDFDTCKVSMGKYSRKYMPTFNEKTGFEFSTSEVAGTLNYMPPEAFHETGLGRSTDWWAIGVVTYEIATGSQPFRGFTEEQVRPQIVRARYSWPATRYWNQYLVQFVADCLTVDPTARLCSARYSDFQSHPYFDGIDFHSVETAPVLYDFPLIDEVIGRTPAHLTDGIVYNSPQSECKRLRLFPQMDFQDLEDQDGIYCYSSPGFIRCIEAYCRNEVPTYEDIYEDQEFLDVEDDYSVPYVFVNLLAESKADSKRPSIALSPEDALSGKPAVITKKFGSFVKKTIVKDKGPKLSRAAARTSRAAKKLSPPTSDRQEQLRKLKTVEGATILIVPE</sequence>
<dbReference type="InterPro" id="IPR008271">
    <property type="entry name" value="Ser/Thr_kinase_AS"/>
</dbReference>
<keyword evidence="4" id="KW-0808">Transferase</keyword>
<evidence type="ECO:0000256" key="8">
    <source>
        <dbReference type="ARBA" id="ARBA00033099"/>
    </source>
</evidence>
<dbReference type="Gene3D" id="1.10.510.10">
    <property type="entry name" value="Transferase(Phosphotransferase) domain 1"/>
    <property type="match status" value="1"/>
</dbReference>
<evidence type="ECO:0000313" key="14">
    <source>
        <dbReference type="RefSeq" id="XP_028968968.1"/>
    </source>
</evidence>
<dbReference type="GO" id="GO:0004674">
    <property type="term" value="F:protein serine/threonine kinase activity"/>
    <property type="evidence" value="ECO:0007669"/>
    <property type="project" value="UniProtKB-KW"/>
</dbReference>
<keyword evidence="6" id="KW-0418">Kinase</keyword>
<gene>
    <name evidence="14" type="primary">LOC114828561</name>
</gene>
<reference evidence="14" key="1">
    <citation type="submission" date="2025-08" db="UniProtKB">
        <authorList>
            <consortium name="RefSeq"/>
        </authorList>
    </citation>
    <scope>IDENTIFICATION</scope>
</reference>
<dbReference type="InterPro" id="IPR011009">
    <property type="entry name" value="Kinase-like_dom_sf"/>
</dbReference>
<evidence type="ECO:0000256" key="7">
    <source>
        <dbReference type="ARBA" id="ARBA00022840"/>
    </source>
</evidence>
<evidence type="ECO:0000256" key="5">
    <source>
        <dbReference type="ARBA" id="ARBA00022741"/>
    </source>
</evidence>
<dbReference type="PROSITE" id="PS50011">
    <property type="entry name" value="PROTEIN_KINASE_DOM"/>
    <property type="match status" value="1"/>
</dbReference>
<dbReference type="AlphaFoldDB" id="A0AAJ7SHW3"/>
<feature type="region of interest" description="Disordered" evidence="11">
    <location>
        <begin position="497"/>
        <end position="524"/>
    </location>
</feature>
<evidence type="ECO:0000256" key="1">
    <source>
        <dbReference type="ARBA" id="ARBA00012513"/>
    </source>
</evidence>
<keyword evidence="13" id="KW-1185">Reference proteome</keyword>
<dbReference type="Pfam" id="PF00069">
    <property type="entry name" value="Pkinase"/>
    <property type="match status" value="1"/>
</dbReference>
<evidence type="ECO:0000313" key="13">
    <source>
        <dbReference type="Proteomes" id="UP000694867"/>
    </source>
</evidence>
<evidence type="ECO:0000256" key="10">
    <source>
        <dbReference type="ARBA" id="ARBA00048679"/>
    </source>
</evidence>
<dbReference type="GO" id="GO:0005524">
    <property type="term" value="F:ATP binding"/>
    <property type="evidence" value="ECO:0007669"/>
    <property type="project" value="UniProtKB-KW"/>
</dbReference>
<dbReference type="SUPFAM" id="SSF56112">
    <property type="entry name" value="Protein kinase-like (PK-like)"/>
    <property type="match status" value="1"/>
</dbReference>
<accession>A0AAJ7SHW3</accession>
<evidence type="ECO:0000256" key="2">
    <source>
        <dbReference type="ARBA" id="ARBA00022148"/>
    </source>
</evidence>
<evidence type="ECO:0000256" key="4">
    <source>
        <dbReference type="ARBA" id="ARBA00022679"/>
    </source>
</evidence>
<dbReference type="InterPro" id="IPR000719">
    <property type="entry name" value="Prot_kinase_dom"/>
</dbReference>
<dbReference type="RefSeq" id="XP_028968968.1">
    <property type="nucleotide sequence ID" value="XM_029113135.1"/>
</dbReference>
<organism evidence="13 14">
    <name type="scientific">Galendromus occidentalis</name>
    <name type="common">western predatory mite</name>
    <dbReference type="NCBI Taxonomy" id="34638"/>
    <lineage>
        <taxon>Eukaryota</taxon>
        <taxon>Metazoa</taxon>
        <taxon>Ecdysozoa</taxon>
        <taxon>Arthropoda</taxon>
        <taxon>Chelicerata</taxon>
        <taxon>Arachnida</taxon>
        <taxon>Acari</taxon>
        <taxon>Parasitiformes</taxon>
        <taxon>Mesostigmata</taxon>
        <taxon>Gamasina</taxon>
        <taxon>Phytoseioidea</taxon>
        <taxon>Phytoseiidae</taxon>
        <taxon>Typhlodrominae</taxon>
        <taxon>Galendromus</taxon>
    </lineage>
</organism>
<keyword evidence="5" id="KW-0547">Nucleotide-binding</keyword>
<keyword evidence="3" id="KW-0723">Serine/threonine-protein kinase</keyword>
<dbReference type="InterPro" id="IPR050236">
    <property type="entry name" value="Ser_Thr_kinase_AGC"/>
</dbReference>
<dbReference type="EC" id="2.7.11.1" evidence="1"/>
<dbReference type="SMART" id="SM00220">
    <property type="entry name" value="S_TKc"/>
    <property type="match status" value="1"/>
</dbReference>
<dbReference type="KEGG" id="goe:114828561"/>
<evidence type="ECO:0000256" key="9">
    <source>
        <dbReference type="ARBA" id="ARBA00047899"/>
    </source>
</evidence>
<evidence type="ECO:0000256" key="3">
    <source>
        <dbReference type="ARBA" id="ARBA00022527"/>
    </source>
</evidence>
<dbReference type="PROSITE" id="PS00108">
    <property type="entry name" value="PROTEIN_KINASE_ST"/>
    <property type="match status" value="1"/>
</dbReference>
<evidence type="ECO:0000256" key="11">
    <source>
        <dbReference type="SAM" id="MobiDB-lite"/>
    </source>
</evidence>
<name>A0AAJ7SHW3_9ACAR</name>